<dbReference type="EMBL" id="AF268042">
    <property type="protein sequence ID" value="AAF80112.1"/>
    <property type="molecule type" value="Genomic_DNA"/>
</dbReference>
<evidence type="ECO:0000256" key="3">
    <source>
        <dbReference type="ARBA" id="ARBA00022723"/>
    </source>
</evidence>
<name>Q9IFI2_9BETA</name>
<keyword evidence="6" id="KW-1043">Host membrane</keyword>
<dbReference type="OrthoDB" id="10697at10239"/>
<dbReference type="GO" id="GO:0046765">
    <property type="term" value="P:viral budding from nuclear membrane"/>
    <property type="evidence" value="ECO:0007669"/>
    <property type="project" value="InterPro"/>
</dbReference>
<keyword evidence="3" id="KW-0479">Metal-binding</keyword>
<keyword evidence="4" id="KW-0863">Zinc-finger</keyword>
<evidence type="ECO:0000256" key="4">
    <source>
        <dbReference type="ARBA" id="ARBA00022771"/>
    </source>
</evidence>
<dbReference type="Pfam" id="PF02718">
    <property type="entry name" value="Herpes_UL31"/>
    <property type="match status" value="1"/>
</dbReference>
<dbReference type="GO" id="GO:0008270">
    <property type="term" value="F:zinc ion binding"/>
    <property type="evidence" value="ECO:0007669"/>
    <property type="project" value="UniProtKB-KW"/>
</dbReference>
<organism evidence="8">
    <name type="scientific">Suid betaherpesvirus 2</name>
    <dbReference type="NCBI Taxonomy" id="1608255"/>
    <lineage>
        <taxon>Viruses</taxon>
        <taxon>Duplodnaviria</taxon>
        <taxon>Heunggongvirae</taxon>
        <taxon>Peploviricota</taxon>
        <taxon>Herviviricetes</taxon>
        <taxon>Herpesvirales</taxon>
        <taxon>Orthoherpesviridae</taxon>
        <taxon>Betaherpesvirinae</taxon>
        <taxon>Roseolovirus</taxon>
        <taxon>Roseolovirus suidbeta2</taxon>
    </lineage>
</organism>
<accession>Q9IFI2</accession>
<evidence type="ECO:0000256" key="1">
    <source>
        <dbReference type="ARBA" id="ARBA00022553"/>
    </source>
</evidence>
<evidence type="ECO:0000256" key="5">
    <source>
        <dbReference type="ARBA" id="ARBA00022833"/>
    </source>
</evidence>
<keyword evidence="5" id="KW-0862">Zinc</keyword>
<evidence type="ECO:0000256" key="7">
    <source>
        <dbReference type="ARBA" id="ARBA00023136"/>
    </source>
</evidence>
<sequence>MYKRVSSLALRRKANNKPYRRSRLTSTDIYTVLRHFPDLEKKYLNIMKLPITGKESIELPFDFSSHHHHHACLDLSPYGNEQVSKSACNKCTAKVVPSASDALVAFMNQASTVMQNRKFYYGFRKNNELIKLSGQEPSVFQTYYILNSVIPDIVPIMFPKEDKLHMYIIFESKSIHLPSECINQILLATSGYNVSINIIQDYTVLILTCEHVQKTSIKFDYAVLQRKLEEMDIPDDINEKYEKYRNTLSNVCCFK</sequence>
<evidence type="ECO:0000313" key="8">
    <source>
        <dbReference type="EMBL" id="AAF80112.1"/>
    </source>
</evidence>
<evidence type="ECO:0000313" key="10">
    <source>
        <dbReference type="Proteomes" id="UP000243849"/>
    </source>
</evidence>
<protein>
    <submittedName>
        <fullName evidence="9">Nuclear egress lamina protein</fullName>
    </submittedName>
    <submittedName>
        <fullName evidence="8">ORF 37-like protein</fullName>
    </submittedName>
</protein>
<reference evidence="8" key="1">
    <citation type="journal article" date="2000" name="Virus Genes">
        <title>Characterization of the DNA polymerase loci of porcine cytomegaloviruses from diverse geographic origins.</title>
        <authorList>
            <person name="Goltz M."/>
            <person name="Widen F."/>
            <person name="Banks M."/>
            <person name="Belak S."/>
            <person name="Ehlers B."/>
        </authorList>
    </citation>
    <scope>NUCLEOTIDE SEQUENCE</scope>
    <source>
        <strain evidence="8">489</strain>
    </source>
</reference>
<proteinExistence type="predicted"/>
<keyword evidence="7" id="KW-0472">Membrane</keyword>
<dbReference type="Proteomes" id="UP000243849">
    <property type="component" value="Segment"/>
</dbReference>
<evidence type="ECO:0000313" key="9">
    <source>
        <dbReference type="EMBL" id="AGT99231.1"/>
    </source>
</evidence>
<evidence type="ECO:0000256" key="2">
    <source>
        <dbReference type="ARBA" id="ARBA00022562"/>
    </source>
</evidence>
<keyword evidence="2" id="KW-1048">Host nucleus</keyword>
<evidence type="ECO:0000256" key="6">
    <source>
        <dbReference type="ARBA" id="ARBA00022870"/>
    </source>
</evidence>
<dbReference type="EMBL" id="KF017583">
    <property type="protein sequence ID" value="AGT99231.1"/>
    <property type="molecule type" value="Genomic_DNA"/>
</dbReference>
<dbReference type="KEGG" id="vg:16747426"/>
<keyword evidence="1" id="KW-0597">Phosphoprotein</keyword>
<keyword evidence="10" id="KW-1185">Reference proteome</keyword>
<dbReference type="InterPro" id="IPR021152">
    <property type="entry name" value="Herpes_UL31"/>
</dbReference>
<dbReference type="RefSeq" id="YP_008492976.1">
    <property type="nucleotide sequence ID" value="NC_022233.1"/>
</dbReference>
<gene>
    <name evidence="9" type="primary">U37</name>
</gene>
<dbReference type="GeneID" id="16747426"/>
<reference evidence="9 10" key="2">
    <citation type="submission" date="2013-05" db="EMBL/GenBank/DDBJ databases">
        <title>Genome organization and molecular characterization of porcine cytomegalovirus.</title>
        <authorList>
            <person name="Gu W."/>
            <person name="Zhou L."/>
            <person name="Ge X."/>
            <person name="Guo X."/>
            <person name="Yang H."/>
        </authorList>
    </citation>
    <scope>NUCLEOTIDE SEQUENCE [LARGE SCALE GENOMIC DNA]</scope>
    <source>
        <strain evidence="9 10">BJ09</strain>
    </source>
</reference>